<feature type="region of interest" description="Disordered" evidence="1">
    <location>
        <begin position="1"/>
        <end position="36"/>
    </location>
</feature>
<name>A0A7D9KZY6_PARCT</name>
<dbReference type="PANTHER" id="PTHR46585:SF1">
    <property type="entry name" value="CHROMO DOMAIN-CONTAINING PROTEIN"/>
    <property type="match status" value="1"/>
</dbReference>
<keyword evidence="3" id="KW-1185">Reference proteome</keyword>
<dbReference type="Proteomes" id="UP001152795">
    <property type="component" value="Unassembled WGS sequence"/>
</dbReference>
<protein>
    <submittedName>
        <fullName evidence="2">Uncharacterized protein</fullName>
    </submittedName>
</protein>
<proteinExistence type="predicted"/>
<dbReference type="EMBL" id="CACRXK020012375">
    <property type="protein sequence ID" value="CAB4023218.1"/>
    <property type="molecule type" value="Genomic_DNA"/>
</dbReference>
<evidence type="ECO:0000313" key="2">
    <source>
        <dbReference type="EMBL" id="CAB4023218.1"/>
    </source>
</evidence>
<dbReference type="PANTHER" id="PTHR46585">
    <property type="entry name" value="INTEGRASE CORE DOMAIN CONTAINING PROTEIN"/>
    <property type="match status" value="1"/>
</dbReference>
<sequence>MTKAVEKVLDDGKEFYNDDRDETGRRERGEQGRSLDKGLWISTGQFSKTKFKVGDHVRVEIKQKTFEKGYEPNFDNELYVITTVLREDPNLHSLKDPDDGEDILGNLNKYGNSGDAYFDRPEGGDEAEGGEDETIIDEDDFIDHLNQTADKLDEAKTSTFRDENREDKYEKRKRRTDELRTYGKFDTIRGEFVRRLLGSEYRIDLNDGENSKEFIDHLDSTKHERKFNGTVVGYIGTNGAYRMSESGIER</sequence>
<reference evidence="2" key="1">
    <citation type="submission" date="2020-04" db="EMBL/GenBank/DDBJ databases">
        <authorList>
            <person name="Alioto T."/>
            <person name="Alioto T."/>
            <person name="Gomez Garrido J."/>
        </authorList>
    </citation>
    <scope>NUCLEOTIDE SEQUENCE</scope>
    <source>
        <strain evidence="2">A484AB</strain>
    </source>
</reference>
<evidence type="ECO:0000313" key="3">
    <source>
        <dbReference type="Proteomes" id="UP001152795"/>
    </source>
</evidence>
<dbReference type="AlphaFoldDB" id="A0A7D9KZY6"/>
<organism evidence="2 3">
    <name type="scientific">Paramuricea clavata</name>
    <name type="common">Red gorgonian</name>
    <name type="synonym">Violescent sea-whip</name>
    <dbReference type="NCBI Taxonomy" id="317549"/>
    <lineage>
        <taxon>Eukaryota</taxon>
        <taxon>Metazoa</taxon>
        <taxon>Cnidaria</taxon>
        <taxon>Anthozoa</taxon>
        <taxon>Octocorallia</taxon>
        <taxon>Malacalcyonacea</taxon>
        <taxon>Plexauridae</taxon>
        <taxon>Paramuricea</taxon>
    </lineage>
</organism>
<gene>
    <name evidence="2" type="ORF">PACLA_8A050341</name>
</gene>
<evidence type="ECO:0000256" key="1">
    <source>
        <dbReference type="SAM" id="MobiDB-lite"/>
    </source>
</evidence>
<comment type="caution">
    <text evidence="2">The sequence shown here is derived from an EMBL/GenBank/DDBJ whole genome shotgun (WGS) entry which is preliminary data.</text>
</comment>
<accession>A0A7D9KZY6</accession>